<dbReference type="InterPro" id="IPR000620">
    <property type="entry name" value="EamA_dom"/>
</dbReference>
<evidence type="ECO:0000256" key="4">
    <source>
        <dbReference type="ARBA" id="ARBA00022989"/>
    </source>
</evidence>
<keyword evidence="9" id="KW-1185">Reference proteome</keyword>
<dbReference type="InterPro" id="IPR037185">
    <property type="entry name" value="EmrE-like"/>
</dbReference>
<dbReference type="PANTHER" id="PTHR42920:SF11">
    <property type="entry name" value="INNER MEMBRANE PROTEIN YTFF"/>
    <property type="match status" value="1"/>
</dbReference>
<evidence type="ECO:0000259" key="7">
    <source>
        <dbReference type="Pfam" id="PF00892"/>
    </source>
</evidence>
<dbReference type="InterPro" id="IPR051258">
    <property type="entry name" value="Diverse_Substrate_Transporter"/>
</dbReference>
<name>A0A841JUH7_9BACT</name>
<dbReference type="SUPFAM" id="SSF103481">
    <property type="entry name" value="Multidrug resistance efflux transporter EmrE"/>
    <property type="match status" value="2"/>
</dbReference>
<evidence type="ECO:0000256" key="3">
    <source>
        <dbReference type="ARBA" id="ARBA00022692"/>
    </source>
</evidence>
<feature type="transmembrane region" description="Helical" evidence="6">
    <location>
        <begin position="268"/>
        <end position="285"/>
    </location>
</feature>
<evidence type="ECO:0000256" key="6">
    <source>
        <dbReference type="SAM" id="Phobius"/>
    </source>
</evidence>
<evidence type="ECO:0000256" key="1">
    <source>
        <dbReference type="ARBA" id="ARBA00004651"/>
    </source>
</evidence>
<keyword evidence="2" id="KW-1003">Cell membrane</keyword>
<gene>
    <name evidence="8" type="ORF">HNQ77_002766</name>
</gene>
<comment type="caution">
    <text evidence="8">The sequence shown here is derived from an EMBL/GenBank/DDBJ whole genome shotgun (WGS) entry which is preliminary data.</text>
</comment>
<dbReference type="OrthoDB" id="9790852at2"/>
<feature type="transmembrane region" description="Helical" evidence="6">
    <location>
        <begin position="38"/>
        <end position="56"/>
    </location>
</feature>
<comment type="subcellular location">
    <subcellularLocation>
        <location evidence="1">Cell membrane</location>
        <topology evidence="1">Multi-pass membrane protein</topology>
    </subcellularLocation>
</comment>
<dbReference type="RefSeq" id="WP_050059626.1">
    <property type="nucleotide sequence ID" value="NZ_JACHEK010000005.1"/>
</dbReference>
<keyword evidence="5 6" id="KW-0472">Membrane</keyword>
<feature type="transmembrane region" description="Helical" evidence="6">
    <location>
        <begin position="123"/>
        <end position="141"/>
    </location>
</feature>
<feature type="transmembrane region" description="Helical" evidence="6">
    <location>
        <begin position="213"/>
        <end position="235"/>
    </location>
</feature>
<protein>
    <submittedName>
        <fullName evidence="8">Drug/metabolite transporter (DMT)-like permease</fullName>
    </submittedName>
</protein>
<keyword evidence="4 6" id="KW-1133">Transmembrane helix</keyword>
<feature type="transmembrane region" description="Helical" evidence="6">
    <location>
        <begin position="147"/>
        <end position="168"/>
    </location>
</feature>
<reference evidence="8 9" key="1">
    <citation type="submission" date="2020-08" db="EMBL/GenBank/DDBJ databases">
        <title>Genomic Encyclopedia of Type Strains, Phase IV (KMG-IV): sequencing the most valuable type-strain genomes for metagenomic binning, comparative biology and taxonomic classification.</title>
        <authorList>
            <person name="Goeker M."/>
        </authorList>
    </citation>
    <scope>NUCLEOTIDE SEQUENCE [LARGE SCALE GENOMIC DNA]</scope>
    <source>
        <strain evidence="8 9">DSM 103733</strain>
    </source>
</reference>
<dbReference type="AlphaFoldDB" id="A0A841JUH7"/>
<feature type="transmembrane region" description="Helical" evidence="6">
    <location>
        <begin position="94"/>
        <end position="116"/>
    </location>
</feature>
<feature type="domain" description="EamA" evidence="7">
    <location>
        <begin position="151"/>
        <end position="284"/>
    </location>
</feature>
<proteinExistence type="predicted"/>
<feature type="transmembrane region" description="Helical" evidence="6">
    <location>
        <begin position="68"/>
        <end position="88"/>
    </location>
</feature>
<feature type="transmembrane region" description="Helical" evidence="6">
    <location>
        <begin position="7"/>
        <end position="26"/>
    </location>
</feature>
<organism evidence="8 9">
    <name type="scientific">Silvibacterium bohemicum</name>
    <dbReference type="NCBI Taxonomy" id="1577686"/>
    <lineage>
        <taxon>Bacteria</taxon>
        <taxon>Pseudomonadati</taxon>
        <taxon>Acidobacteriota</taxon>
        <taxon>Terriglobia</taxon>
        <taxon>Terriglobales</taxon>
        <taxon>Acidobacteriaceae</taxon>
        <taxon>Silvibacterium</taxon>
    </lineage>
</organism>
<feature type="transmembrane region" description="Helical" evidence="6">
    <location>
        <begin position="242"/>
        <end position="262"/>
    </location>
</feature>
<evidence type="ECO:0000256" key="5">
    <source>
        <dbReference type="ARBA" id="ARBA00023136"/>
    </source>
</evidence>
<evidence type="ECO:0000313" key="9">
    <source>
        <dbReference type="Proteomes" id="UP000538666"/>
    </source>
</evidence>
<dbReference type="GO" id="GO:0005886">
    <property type="term" value="C:plasma membrane"/>
    <property type="evidence" value="ECO:0007669"/>
    <property type="project" value="UniProtKB-SubCell"/>
</dbReference>
<accession>A0A841JUH7</accession>
<keyword evidence="3 6" id="KW-0812">Transmembrane</keyword>
<feature type="transmembrane region" description="Helical" evidence="6">
    <location>
        <begin position="180"/>
        <end position="201"/>
    </location>
</feature>
<evidence type="ECO:0000256" key="2">
    <source>
        <dbReference type="ARBA" id="ARBA00022475"/>
    </source>
</evidence>
<dbReference type="Pfam" id="PF00892">
    <property type="entry name" value="EamA"/>
    <property type="match status" value="2"/>
</dbReference>
<evidence type="ECO:0000313" key="8">
    <source>
        <dbReference type="EMBL" id="MBB6144810.1"/>
    </source>
</evidence>
<dbReference type="PANTHER" id="PTHR42920">
    <property type="entry name" value="OS03G0707200 PROTEIN-RELATED"/>
    <property type="match status" value="1"/>
</dbReference>
<dbReference type="EMBL" id="JACHEK010000005">
    <property type="protein sequence ID" value="MBB6144810.1"/>
    <property type="molecule type" value="Genomic_DNA"/>
</dbReference>
<feature type="domain" description="EamA" evidence="7">
    <location>
        <begin position="11"/>
        <end position="139"/>
    </location>
</feature>
<sequence length="298" mass="31708">MSSDHGVRAYAALAVGVIAIAWSAIFVRWTHMPGLASAFYRVFFAAVVLWPLALLSKSPSRRFDMPTLRLAALGGLFFAGDVGTYNIAVLHTTAGAATLLGNNAPVFVGLLTWAITRKSPPRTFWTALAVASIGTMLIMRVDAKRLGLELTGDMLAFCTSICFALYLMVTQRLRDTMDSVALLAMSSTASAITLLPIVLFTHTSFHVPSVASWGAVFGLALVCQVIGYLSLTYALGHLPATITSVLLLAVAPMSAILAFLLFGERMTPLQLLGGALVLLAIWLAGRLRGGARLPAIVE</sequence>
<dbReference type="Proteomes" id="UP000538666">
    <property type="component" value="Unassembled WGS sequence"/>
</dbReference>